<protein>
    <recommendedName>
        <fullName evidence="5">Secreted protein</fullName>
    </recommendedName>
</protein>
<dbReference type="RefSeq" id="XP_029234327.1">
    <property type="nucleotide sequence ID" value="XM_029385826.1"/>
</dbReference>
<dbReference type="Proteomes" id="UP000283634">
    <property type="component" value="Unassembled WGS sequence"/>
</dbReference>
<reference evidence="3 4" key="1">
    <citation type="journal article" date="2018" name="BMC Genomics">
        <title>Genomic comparison of Trypanosoma conorhini and Trypanosoma rangeli to Trypanosoma cruzi strains of high and low virulence.</title>
        <authorList>
            <person name="Bradwell K.R."/>
            <person name="Koparde V.N."/>
            <person name="Matveyev A.V."/>
            <person name="Serrano M.G."/>
            <person name="Alves J.M."/>
            <person name="Parikh H."/>
            <person name="Huang B."/>
            <person name="Lee V."/>
            <person name="Espinosa-Alvarez O."/>
            <person name="Ortiz P.A."/>
            <person name="Costa-Martins A.G."/>
            <person name="Teixeira M.M."/>
            <person name="Buck G.A."/>
        </authorList>
    </citation>
    <scope>NUCLEOTIDE SEQUENCE [LARGE SCALE GENOMIC DNA]</scope>
    <source>
        <strain evidence="3 4">AM80</strain>
    </source>
</reference>
<keyword evidence="4" id="KW-1185">Reference proteome</keyword>
<dbReference type="GeneID" id="40333056"/>
<evidence type="ECO:0000313" key="3">
    <source>
        <dbReference type="EMBL" id="RNE97830.1"/>
    </source>
</evidence>
<feature type="chain" id="PRO_5019043868" description="Secreted protein" evidence="2">
    <location>
        <begin position="31"/>
        <end position="146"/>
    </location>
</feature>
<evidence type="ECO:0000256" key="1">
    <source>
        <dbReference type="SAM" id="MobiDB-lite"/>
    </source>
</evidence>
<gene>
    <name evidence="3" type="ORF">TraAM80_09123</name>
</gene>
<proteinExistence type="predicted"/>
<name>A0A422MXB2_TRYRA</name>
<dbReference type="EMBL" id="MKGL01000520">
    <property type="protein sequence ID" value="RNE97830.1"/>
    <property type="molecule type" value="Genomic_DNA"/>
</dbReference>
<sequence length="146" mass="16173">MTTHAVWTYPAPLSMLLALLLVLLFPRHSARVGAAARLQRVQPGARHFVRSRHQHTPDTAGSVRSTCGWRRGASSRSTPPRKRLRASREVPAKVRYAPRVYCCAAPPAWGNTRVTRWCGTPIPLYQCAESLVEYGEASFSFGDEAA</sequence>
<feature type="region of interest" description="Disordered" evidence="1">
    <location>
        <begin position="52"/>
        <end position="87"/>
    </location>
</feature>
<organism evidence="3 4">
    <name type="scientific">Trypanosoma rangeli</name>
    <dbReference type="NCBI Taxonomy" id="5698"/>
    <lineage>
        <taxon>Eukaryota</taxon>
        <taxon>Discoba</taxon>
        <taxon>Euglenozoa</taxon>
        <taxon>Kinetoplastea</taxon>
        <taxon>Metakinetoplastina</taxon>
        <taxon>Trypanosomatida</taxon>
        <taxon>Trypanosomatidae</taxon>
        <taxon>Trypanosoma</taxon>
        <taxon>Herpetosoma</taxon>
    </lineage>
</organism>
<comment type="caution">
    <text evidence="3">The sequence shown here is derived from an EMBL/GenBank/DDBJ whole genome shotgun (WGS) entry which is preliminary data.</text>
</comment>
<dbReference type="AlphaFoldDB" id="A0A422MXB2"/>
<feature type="signal peptide" evidence="2">
    <location>
        <begin position="1"/>
        <end position="30"/>
    </location>
</feature>
<keyword evidence="2" id="KW-0732">Signal</keyword>
<evidence type="ECO:0008006" key="5">
    <source>
        <dbReference type="Google" id="ProtNLM"/>
    </source>
</evidence>
<evidence type="ECO:0000313" key="4">
    <source>
        <dbReference type="Proteomes" id="UP000283634"/>
    </source>
</evidence>
<evidence type="ECO:0000256" key="2">
    <source>
        <dbReference type="SAM" id="SignalP"/>
    </source>
</evidence>
<accession>A0A422MXB2</accession>